<keyword evidence="2" id="KW-0813">Transport</keyword>
<feature type="transmembrane region" description="Helical" evidence="7">
    <location>
        <begin position="14"/>
        <end position="33"/>
    </location>
</feature>
<dbReference type="GO" id="GO:0005886">
    <property type="term" value="C:plasma membrane"/>
    <property type="evidence" value="ECO:0007669"/>
    <property type="project" value="UniProtKB-SubCell"/>
</dbReference>
<dbReference type="Gene3D" id="1.20.1250.20">
    <property type="entry name" value="MFS general substrate transporter like domains"/>
    <property type="match status" value="1"/>
</dbReference>
<feature type="transmembrane region" description="Helical" evidence="7">
    <location>
        <begin position="139"/>
        <end position="161"/>
    </location>
</feature>
<dbReference type="STRING" id="1184151.AW736_01015"/>
<keyword evidence="6 7" id="KW-0472">Membrane</keyword>
<comment type="subcellular location">
    <subcellularLocation>
        <location evidence="1">Cell membrane</location>
        <topology evidence="1">Multi-pass membrane protein</topology>
    </subcellularLocation>
</comment>
<accession>A0A178IKG3</accession>
<feature type="transmembrane region" description="Helical" evidence="7">
    <location>
        <begin position="110"/>
        <end position="127"/>
    </location>
</feature>
<dbReference type="OrthoDB" id="102502at2"/>
<dbReference type="InterPro" id="IPR036259">
    <property type="entry name" value="MFS_trans_sf"/>
</dbReference>
<feature type="domain" description="Major facilitator superfamily (MFS) profile" evidence="8">
    <location>
        <begin position="15"/>
        <end position="463"/>
    </location>
</feature>
<dbReference type="SUPFAM" id="SSF103473">
    <property type="entry name" value="MFS general substrate transporter"/>
    <property type="match status" value="1"/>
</dbReference>
<evidence type="ECO:0000256" key="4">
    <source>
        <dbReference type="ARBA" id="ARBA00022692"/>
    </source>
</evidence>
<sequence>MSAVRNESADRKRVMPWIIAVGLFMENLDATIINTAVPTMAASLQVEPLSLKAVLTSYTLSLAVFIPVSGWMADRFGTRRVFSNAIALFTLGSLLCGCAVNTPMLVASRIVQGMGGAMMMPVGRLALVRAFPRSEMIATMNFVVIPALIGPLVGPFAGGLIVHWLPWRVIFFVNIPIGLAGLWFARRYMADFRDPDARPLDSIGFVLFGAGIATLSYVLEVFGEHTWAPSSLLALTGLSLLLLATYGLHARKTGEPLLALSLFRTRTFSISVLGGFVTRLGVGGMPFLLPLLYQVGLGYPPWQAGLFTMPQAFAAIGMKIISRTILARLGHRAVLAANTVLLGGNIMAFALVGPATPVWCILSLAFMQGFFSSLQFTSMNSLTYADVADEDASKGSSIASTAQQLSLSFGIATASLVAGVFIGGVSAADRAPYVDGLHHAFLAIGAFTVLSSLAFRRLRPGDGINVSNYRPREPKKNRG</sequence>
<dbReference type="GO" id="GO:0022857">
    <property type="term" value="F:transmembrane transporter activity"/>
    <property type="evidence" value="ECO:0007669"/>
    <property type="project" value="InterPro"/>
</dbReference>
<gene>
    <name evidence="9" type="ORF">AW736_01015</name>
</gene>
<dbReference type="InterPro" id="IPR011701">
    <property type="entry name" value="MFS"/>
</dbReference>
<dbReference type="PANTHER" id="PTHR42718:SF46">
    <property type="entry name" value="BLR6921 PROTEIN"/>
    <property type="match status" value="1"/>
</dbReference>
<feature type="transmembrane region" description="Helical" evidence="7">
    <location>
        <begin position="268"/>
        <end position="289"/>
    </location>
</feature>
<feature type="transmembrane region" description="Helical" evidence="7">
    <location>
        <begin position="301"/>
        <end position="321"/>
    </location>
</feature>
<dbReference type="RefSeq" id="WP_068768433.1">
    <property type="nucleotide sequence ID" value="NZ_CP109796.1"/>
</dbReference>
<proteinExistence type="predicted"/>
<keyword evidence="4 7" id="KW-0812">Transmembrane</keyword>
<name>A0A178IKG3_9BACT</name>
<evidence type="ECO:0000313" key="9">
    <source>
        <dbReference type="EMBL" id="OAM90248.1"/>
    </source>
</evidence>
<feature type="transmembrane region" description="Helical" evidence="7">
    <location>
        <begin position="197"/>
        <end position="219"/>
    </location>
</feature>
<dbReference type="AlphaFoldDB" id="A0A178IKG3"/>
<evidence type="ECO:0000256" key="3">
    <source>
        <dbReference type="ARBA" id="ARBA00022475"/>
    </source>
</evidence>
<evidence type="ECO:0000256" key="6">
    <source>
        <dbReference type="ARBA" id="ARBA00023136"/>
    </source>
</evidence>
<evidence type="ECO:0000256" key="5">
    <source>
        <dbReference type="ARBA" id="ARBA00022989"/>
    </source>
</evidence>
<reference evidence="9 10" key="1">
    <citation type="submission" date="2016-01" db="EMBL/GenBank/DDBJ databases">
        <title>High potential of lignocellulose degradation of a new Verrucomicrobia species.</title>
        <authorList>
            <person name="Wang Y."/>
            <person name="Shi Y."/>
            <person name="Qiu Z."/>
            <person name="Liu S."/>
            <person name="Yang H."/>
        </authorList>
    </citation>
    <scope>NUCLEOTIDE SEQUENCE [LARGE SCALE GENOMIC DNA]</scope>
    <source>
        <strain evidence="9 10">TSB47</strain>
    </source>
</reference>
<evidence type="ECO:0000259" key="8">
    <source>
        <dbReference type="PROSITE" id="PS50850"/>
    </source>
</evidence>
<feature type="transmembrane region" description="Helical" evidence="7">
    <location>
        <begin position="405"/>
        <end position="425"/>
    </location>
</feature>
<dbReference type="PANTHER" id="PTHR42718">
    <property type="entry name" value="MAJOR FACILITATOR SUPERFAMILY MULTIDRUG TRANSPORTER MFSC"/>
    <property type="match status" value="1"/>
</dbReference>
<dbReference type="Pfam" id="PF07690">
    <property type="entry name" value="MFS_1"/>
    <property type="match status" value="1"/>
</dbReference>
<dbReference type="Proteomes" id="UP000078486">
    <property type="component" value="Unassembled WGS sequence"/>
</dbReference>
<dbReference type="NCBIfam" id="TIGR00711">
    <property type="entry name" value="efflux_EmrB"/>
    <property type="match status" value="1"/>
</dbReference>
<feature type="transmembrane region" description="Helical" evidence="7">
    <location>
        <begin position="333"/>
        <end position="350"/>
    </location>
</feature>
<evidence type="ECO:0000256" key="7">
    <source>
        <dbReference type="SAM" id="Phobius"/>
    </source>
</evidence>
<dbReference type="InterPro" id="IPR004638">
    <property type="entry name" value="EmrB-like"/>
</dbReference>
<feature type="transmembrane region" description="Helical" evidence="7">
    <location>
        <begin position="53"/>
        <end position="73"/>
    </location>
</feature>
<dbReference type="InterPro" id="IPR020846">
    <property type="entry name" value="MFS_dom"/>
</dbReference>
<feature type="transmembrane region" description="Helical" evidence="7">
    <location>
        <begin position="85"/>
        <end position="104"/>
    </location>
</feature>
<dbReference type="PROSITE" id="PS50850">
    <property type="entry name" value="MFS"/>
    <property type="match status" value="1"/>
</dbReference>
<dbReference type="Gene3D" id="1.20.1720.10">
    <property type="entry name" value="Multidrug resistance protein D"/>
    <property type="match status" value="1"/>
</dbReference>
<evidence type="ECO:0000256" key="2">
    <source>
        <dbReference type="ARBA" id="ARBA00022448"/>
    </source>
</evidence>
<feature type="transmembrane region" description="Helical" evidence="7">
    <location>
        <begin position="437"/>
        <end position="455"/>
    </location>
</feature>
<dbReference type="CDD" id="cd17503">
    <property type="entry name" value="MFS_LmrB_MDR_like"/>
    <property type="match status" value="1"/>
</dbReference>
<protein>
    <submittedName>
        <fullName evidence="9">EmrB/QacA family drug resistance transporter</fullName>
    </submittedName>
</protein>
<keyword evidence="5 7" id="KW-1133">Transmembrane helix</keyword>
<feature type="transmembrane region" description="Helical" evidence="7">
    <location>
        <begin position="356"/>
        <end position="374"/>
    </location>
</feature>
<evidence type="ECO:0000256" key="1">
    <source>
        <dbReference type="ARBA" id="ARBA00004651"/>
    </source>
</evidence>
<feature type="transmembrane region" description="Helical" evidence="7">
    <location>
        <begin position="231"/>
        <end position="248"/>
    </location>
</feature>
<organism evidence="9 10">
    <name type="scientific">Termitidicoccus mucosus</name>
    <dbReference type="NCBI Taxonomy" id="1184151"/>
    <lineage>
        <taxon>Bacteria</taxon>
        <taxon>Pseudomonadati</taxon>
        <taxon>Verrucomicrobiota</taxon>
        <taxon>Opitutia</taxon>
        <taxon>Opitutales</taxon>
        <taxon>Opitutaceae</taxon>
        <taxon>Termitidicoccus</taxon>
    </lineage>
</organism>
<dbReference type="PRINTS" id="PR01036">
    <property type="entry name" value="TCRTETB"/>
</dbReference>
<evidence type="ECO:0000313" key="10">
    <source>
        <dbReference type="Proteomes" id="UP000078486"/>
    </source>
</evidence>
<feature type="transmembrane region" description="Helical" evidence="7">
    <location>
        <begin position="167"/>
        <end position="185"/>
    </location>
</feature>
<dbReference type="EMBL" id="LRRQ01000063">
    <property type="protein sequence ID" value="OAM90248.1"/>
    <property type="molecule type" value="Genomic_DNA"/>
</dbReference>
<keyword evidence="3" id="KW-1003">Cell membrane</keyword>
<keyword evidence="10" id="KW-1185">Reference proteome</keyword>
<comment type="caution">
    <text evidence="9">The sequence shown here is derived from an EMBL/GenBank/DDBJ whole genome shotgun (WGS) entry which is preliminary data.</text>
</comment>